<dbReference type="EMBL" id="JABFOF010000002">
    <property type="protein sequence ID" value="KAG2405371.1"/>
    <property type="molecule type" value="Genomic_DNA"/>
</dbReference>
<proteinExistence type="predicted"/>
<sequence>MTTNEDGSKRCKEKAHCGRRWSSRFRESEGTNWGCAILGCSLLIAFLDEGRTRSGGLNEATCGTKKRLCVVARFALRQRQQGSSRWWSRQCGIVKALTVACGIDAFTVGESKLPKTTDSTLCESLANSLKTPIARSGSSRFLELGLRSDEGLDLEEEKARDCKVTKDCEDGEVEKRKLKMKKWRHEGEGGNDAVKKVKNTSSFDEGGKQSSIWLPKY</sequence>
<dbReference type="AlphaFoldDB" id="A0A8T0L188"/>
<evidence type="ECO:0000313" key="2">
    <source>
        <dbReference type="EMBL" id="KAG2405371.1"/>
    </source>
</evidence>
<feature type="region of interest" description="Disordered" evidence="1">
    <location>
        <begin position="180"/>
        <end position="217"/>
    </location>
</feature>
<evidence type="ECO:0000256" key="1">
    <source>
        <dbReference type="SAM" id="MobiDB-lite"/>
    </source>
</evidence>
<dbReference type="Proteomes" id="UP000743370">
    <property type="component" value="Unassembled WGS sequence"/>
</dbReference>
<accession>A0A8T0L188</accession>
<reference evidence="2 3" key="1">
    <citation type="submission" date="2020-05" db="EMBL/GenBank/DDBJ databases">
        <title>Vigna angularis (adzuki bean) Var. LongXiaoDou No. 4 denovo assembly.</title>
        <authorList>
            <person name="Xiang H."/>
        </authorList>
    </citation>
    <scope>NUCLEOTIDE SEQUENCE [LARGE SCALE GENOMIC DNA]</scope>
    <source>
        <tissue evidence="2">Leaf</tissue>
    </source>
</reference>
<gene>
    <name evidence="2" type="ORF">HKW66_Vig0046260</name>
</gene>
<protein>
    <submittedName>
        <fullName evidence="2">Uncharacterized protein</fullName>
    </submittedName>
</protein>
<name>A0A8T0L188_PHAAN</name>
<comment type="caution">
    <text evidence="2">The sequence shown here is derived from an EMBL/GenBank/DDBJ whole genome shotgun (WGS) entry which is preliminary data.</text>
</comment>
<organism evidence="2 3">
    <name type="scientific">Phaseolus angularis</name>
    <name type="common">Azuki bean</name>
    <name type="synonym">Vigna angularis</name>
    <dbReference type="NCBI Taxonomy" id="3914"/>
    <lineage>
        <taxon>Eukaryota</taxon>
        <taxon>Viridiplantae</taxon>
        <taxon>Streptophyta</taxon>
        <taxon>Embryophyta</taxon>
        <taxon>Tracheophyta</taxon>
        <taxon>Spermatophyta</taxon>
        <taxon>Magnoliopsida</taxon>
        <taxon>eudicotyledons</taxon>
        <taxon>Gunneridae</taxon>
        <taxon>Pentapetalae</taxon>
        <taxon>rosids</taxon>
        <taxon>fabids</taxon>
        <taxon>Fabales</taxon>
        <taxon>Fabaceae</taxon>
        <taxon>Papilionoideae</taxon>
        <taxon>50 kb inversion clade</taxon>
        <taxon>NPAAA clade</taxon>
        <taxon>indigoferoid/millettioid clade</taxon>
        <taxon>Phaseoleae</taxon>
        <taxon>Vigna</taxon>
    </lineage>
</organism>
<feature type="compositionally biased region" description="Polar residues" evidence="1">
    <location>
        <begin position="199"/>
        <end position="217"/>
    </location>
</feature>
<evidence type="ECO:0000313" key="3">
    <source>
        <dbReference type="Proteomes" id="UP000743370"/>
    </source>
</evidence>